<dbReference type="Proteomes" id="UP000184123">
    <property type="component" value="Unassembled WGS sequence"/>
</dbReference>
<evidence type="ECO:0000256" key="1">
    <source>
        <dbReference type="ARBA" id="ARBA00022729"/>
    </source>
</evidence>
<proteinExistence type="predicted"/>
<evidence type="ECO:0000313" key="7">
    <source>
        <dbReference type="Proteomes" id="UP000321726"/>
    </source>
</evidence>
<dbReference type="Gene3D" id="2.40.160.20">
    <property type="match status" value="1"/>
</dbReference>
<feature type="signal peptide" evidence="2">
    <location>
        <begin position="1"/>
        <end position="28"/>
    </location>
</feature>
<dbReference type="Proteomes" id="UP000321726">
    <property type="component" value="Unassembled WGS sequence"/>
</dbReference>
<name>A0A1M7FXN4_9GAMM</name>
<reference evidence="5 6" key="1">
    <citation type="submission" date="2016-11" db="EMBL/GenBank/DDBJ databases">
        <authorList>
            <person name="Jaros S."/>
            <person name="Januszkiewicz K."/>
            <person name="Wedrychowicz H."/>
        </authorList>
    </citation>
    <scope>NUCLEOTIDE SEQUENCE [LARGE SCALE GENOMIC DNA]</scope>
    <source>
        <strain evidence="5 6">DSM 4740</strain>
    </source>
</reference>
<keyword evidence="7" id="KW-1185">Reference proteome</keyword>
<dbReference type="AlphaFoldDB" id="A0A1M7FXN4"/>
<organism evidence="5 6">
    <name type="scientific">Halomonas cupida</name>
    <dbReference type="NCBI Taxonomy" id="44933"/>
    <lineage>
        <taxon>Bacteria</taxon>
        <taxon>Pseudomonadati</taxon>
        <taxon>Pseudomonadota</taxon>
        <taxon>Gammaproteobacteria</taxon>
        <taxon>Oceanospirillales</taxon>
        <taxon>Halomonadaceae</taxon>
        <taxon>Halomonas</taxon>
    </lineage>
</organism>
<dbReference type="InterPro" id="IPR027385">
    <property type="entry name" value="Beta-barrel_OMP"/>
</dbReference>
<feature type="chain" id="PRO_5012906910" evidence="2">
    <location>
        <begin position="29"/>
        <end position="184"/>
    </location>
</feature>
<evidence type="ECO:0000313" key="4">
    <source>
        <dbReference type="EMBL" id="GEN23572.1"/>
    </source>
</evidence>
<evidence type="ECO:0000259" key="3">
    <source>
        <dbReference type="Pfam" id="PF13505"/>
    </source>
</evidence>
<keyword evidence="1 2" id="KW-0732">Signal</keyword>
<dbReference type="OrthoDB" id="5786186at2"/>
<dbReference type="STRING" id="44933.SAMN05660971_02108"/>
<dbReference type="EMBL" id="FRCA01000005">
    <property type="protein sequence ID" value="SHM08793.1"/>
    <property type="molecule type" value="Genomic_DNA"/>
</dbReference>
<dbReference type="Pfam" id="PF13505">
    <property type="entry name" value="OMP_b-brl"/>
    <property type="match status" value="1"/>
</dbReference>
<reference evidence="4 7" key="2">
    <citation type="submission" date="2019-07" db="EMBL/GenBank/DDBJ databases">
        <title>Whole genome shotgun sequence of Halomonas cupida NBRC 102219.</title>
        <authorList>
            <person name="Hosoyama A."/>
            <person name="Uohara A."/>
            <person name="Ohji S."/>
            <person name="Ichikawa N."/>
        </authorList>
    </citation>
    <scope>NUCLEOTIDE SEQUENCE [LARGE SCALE GENOMIC DNA]</scope>
    <source>
        <strain evidence="4 7">NBRC 102219</strain>
    </source>
</reference>
<sequence length="184" mass="19680">MSLVVRRETFWAVCLSSVLLLMSSHCFAGGNTGFYLGAGAGQIEGDGDFDDDAGLAKVFAGYNFGWLPFLDLGAELSYMNGGKLHDHVDGHAASLEIDSWQAMGIAGLSFGPFGVYGKAGFAEWDAERRGDGNLDRNFDGTDPVYGIGARLKLFDVTGRLEVERIDTGDIGNIDSLTGSVVYTF</sequence>
<gene>
    <name evidence="4" type="ORF">HCU01_15210</name>
    <name evidence="5" type="ORF">SAMN05660971_02108</name>
</gene>
<protein>
    <submittedName>
        <fullName evidence="5">Outer membrane protein beta-barrel domain-containing protein</fullName>
    </submittedName>
</protein>
<accession>A0A1M7FXN4</accession>
<feature type="domain" description="Outer membrane protein beta-barrel" evidence="3">
    <location>
        <begin position="17"/>
        <end position="184"/>
    </location>
</feature>
<dbReference type="SUPFAM" id="SSF56925">
    <property type="entry name" value="OMPA-like"/>
    <property type="match status" value="1"/>
</dbReference>
<dbReference type="EMBL" id="BJXU01000050">
    <property type="protein sequence ID" value="GEN23572.1"/>
    <property type="molecule type" value="Genomic_DNA"/>
</dbReference>
<evidence type="ECO:0000313" key="5">
    <source>
        <dbReference type="EMBL" id="SHM08793.1"/>
    </source>
</evidence>
<evidence type="ECO:0000313" key="6">
    <source>
        <dbReference type="Proteomes" id="UP000184123"/>
    </source>
</evidence>
<dbReference type="RefSeq" id="WP_073435162.1">
    <property type="nucleotide sequence ID" value="NZ_BJXU01000050.1"/>
</dbReference>
<dbReference type="InterPro" id="IPR011250">
    <property type="entry name" value="OMP/PagP_B-barrel"/>
</dbReference>
<evidence type="ECO:0000256" key="2">
    <source>
        <dbReference type="SAM" id="SignalP"/>
    </source>
</evidence>